<dbReference type="FunFam" id="3.70.10.10:FF:000001">
    <property type="entry name" value="Proliferating cell nuclear antigen"/>
    <property type="match status" value="1"/>
</dbReference>
<dbReference type="SUPFAM" id="SSF55979">
    <property type="entry name" value="DNA clamp"/>
    <property type="match status" value="2"/>
</dbReference>
<evidence type="ECO:0000313" key="10">
    <source>
        <dbReference type="EMBL" id="PIK51001.1"/>
    </source>
</evidence>
<feature type="domain" description="Proliferating cell nuclear antigen PCNA N-terminal" evidence="8">
    <location>
        <begin position="1"/>
        <end position="126"/>
    </location>
</feature>
<dbReference type="GO" id="GO:0006298">
    <property type="term" value="P:mismatch repair"/>
    <property type="evidence" value="ECO:0007669"/>
    <property type="project" value="TreeGrafter"/>
</dbReference>
<dbReference type="InterPro" id="IPR000730">
    <property type="entry name" value="Pr_cel_nuc_antig"/>
</dbReference>
<dbReference type="NCBIfam" id="TIGR00590">
    <property type="entry name" value="pcna"/>
    <property type="match status" value="1"/>
</dbReference>
<keyword evidence="3 7" id="KW-0235">DNA replication</keyword>
<keyword evidence="11" id="KW-1185">Reference proteome</keyword>
<evidence type="ECO:0000256" key="1">
    <source>
        <dbReference type="ARBA" id="ARBA00004123"/>
    </source>
</evidence>
<evidence type="ECO:0000256" key="2">
    <source>
        <dbReference type="ARBA" id="ARBA00010462"/>
    </source>
</evidence>
<dbReference type="GO" id="GO:0006275">
    <property type="term" value="P:regulation of DNA replication"/>
    <property type="evidence" value="ECO:0007669"/>
    <property type="project" value="InterPro"/>
</dbReference>
<dbReference type="STRING" id="307972.A0A2G8KSL6"/>
<evidence type="ECO:0000256" key="3">
    <source>
        <dbReference type="ARBA" id="ARBA00022705"/>
    </source>
</evidence>
<dbReference type="Pfam" id="PF00705">
    <property type="entry name" value="PCNA_N"/>
    <property type="match status" value="1"/>
</dbReference>
<evidence type="ECO:0000259" key="8">
    <source>
        <dbReference type="Pfam" id="PF00705"/>
    </source>
</evidence>
<organism evidence="10 11">
    <name type="scientific">Stichopus japonicus</name>
    <name type="common">Sea cucumber</name>
    <dbReference type="NCBI Taxonomy" id="307972"/>
    <lineage>
        <taxon>Eukaryota</taxon>
        <taxon>Metazoa</taxon>
        <taxon>Echinodermata</taxon>
        <taxon>Eleutherozoa</taxon>
        <taxon>Echinozoa</taxon>
        <taxon>Holothuroidea</taxon>
        <taxon>Aspidochirotacea</taxon>
        <taxon>Aspidochirotida</taxon>
        <taxon>Stichopodidae</taxon>
        <taxon>Apostichopus</taxon>
    </lineage>
</organism>
<dbReference type="PANTHER" id="PTHR11352">
    <property type="entry name" value="PROLIFERATING CELL NUCLEAR ANTIGEN"/>
    <property type="match status" value="1"/>
</dbReference>
<dbReference type="InterPro" id="IPR046938">
    <property type="entry name" value="DNA_clamp_sf"/>
</dbReference>
<dbReference type="FunFam" id="3.10.150.10:FF:000006">
    <property type="entry name" value="Proliferating cell nuclear antigen"/>
    <property type="match status" value="1"/>
</dbReference>
<dbReference type="GO" id="GO:0043626">
    <property type="term" value="C:PCNA complex"/>
    <property type="evidence" value="ECO:0007669"/>
    <property type="project" value="TreeGrafter"/>
</dbReference>
<evidence type="ECO:0000259" key="9">
    <source>
        <dbReference type="Pfam" id="PF02747"/>
    </source>
</evidence>
<keyword evidence="4 7" id="KW-0238">DNA-binding</keyword>
<dbReference type="Gene3D" id="3.70.10.10">
    <property type="match status" value="1"/>
</dbReference>
<comment type="subcellular location">
    <subcellularLocation>
        <location evidence="1 6">Nucleus</location>
    </subcellularLocation>
</comment>
<keyword evidence="5 6" id="KW-0539">Nucleus</keyword>
<protein>
    <recommendedName>
        <fullName evidence="6">DNA sliding clamp PCNA</fullName>
    </recommendedName>
</protein>
<name>A0A2G8KSL6_STIJA</name>
<dbReference type="EMBL" id="MRZV01000394">
    <property type="protein sequence ID" value="PIK51001.1"/>
    <property type="molecule type" value="Genomic_DNA"/>
</dbReference>
<dbReference type="Proteomes" id="UP000230750">
    <property type="component" value="Unassembled WGS sequence"/>
</dbReference>
<dbReference type="GO" id="GO:0019985">
    <property type="term" value="P:translesion synthesis"/>
    <property type="evidence" value="ECO:0007669"/>
    <property type="project" value="TreeGrafter"/>
</dbReference>
<dbReference type="GO" id="GO:0030337">
    <property type="term" value="F:DNA polymerase processivity factor activity"/>
    <property type="evidence" value="ECO:0007669"/>
    <property type="project" value="InterPro"/>
</dbReference>
<dbReference type="Pfam" id="PF02747">
    <property type="entry name" value="PCNA_C"/>
    <property type="match status" value="1"/>
</dbReference>
<comment type="caution">
    <text evidence="10">The sequence shown here is derived from an EMBL/GenBank/DDBJ whole genome shotgun (WGS) entry which is preliminary data.</text>
</comment>
<dbReference type="GO" id="GO:0003677">
    <property type="term" value="F:DNA binding"/>
    <property type="evidence" value="ECO:0007669"/>
    <property type="project" value="UniProtKB-KW"/>
</dbReference>
<evidence type="ECO:0000256" key="6">
    <source>
        <dbReference type="RuleBase" id="RU000641"/>
    </source>
</evidence>
<reference evidence="10 11" key="1">
    <citation type="journal article" date="2017" name="PLoS Biol.">
        <title>The sea cucumber genome provides insights into morphological evolution and visceral regeneration.</title>
        <authorList>
            <person name="Zhang X."/>
            <person name="Sun L."/>
            <person name="Yuan J."/>
            <person name="Sun Y."/>
            <person name="Gao Y."/>
            <person name="Zhang L."/>
            <person name="Li S."/>
            <person name="Dai H."/>
            <person name="Hamel J.F."/>
            <person name="Liu C."/>
            <person name="Yu Y."/>
            <person name="Liu S."/>
            <person name="Lin W."/>
            <person name="Guo K."/>
            <person name="Jin S."/>
            <person name="Xu P."/>
            <person name="Storey K.B."/>
            <person name="Huan P."/>
            <person name="Zhang T."/>
            <person name="Zhou Y."/>
            <person name="Zhang J."/>
            <person name="Lin C."/>
            <person name="Li X."/>
            <person name="Xing L."/>
            <person name="Huo D."/>
            <person name="Sun M."/>
            <person name="Wang L."/>
            <person name="Mercier A."/>
            <person name="Li F."/>
            <person name="Yang H."/>
            <person name="Xiang J."/>
        </authorList>
    </citation>
    <scope>NUCLEOTIDE SEQUENCE [LARGE SCALE GENOMIC DNA]</scope>
    <source>
        <strain evidence="10">Shaxun</strain>
        <tissue evidence="10">Muscle</tissue>
    </source>
</reference>
<dbReference type="HAMAP" id="MF_00317">
    <property type="entry name" value="DNApol_clamp_arch"/>
    <property type="match status" value="1"/>
</dbReference>
<dbReference type="PANTHER" id="PTHR11352:SF0">
    <property type="entry name" value="PROLIFERATING CELL NUCLEAR ANTIGEN"/>
    <property type="match status" value="1"/>
</dbReference>
<accession>A0A2G8KSL6</accession>
<dbReference type="FunFam" id="3.10.150.10:FF:000008">
    <property type="entry name" value="Proliferating cell nuclear antigen"/>
    <property type="match status" value="1"/>
</dbReference>
<dbReference type="InterPro" id="IPR022648">
    <property type="entry name" value="Pr_cel_nuc_antig_N"/>
</dbReference>
<dbReference type="PRINTS" id="PR00339">
    <property type="entry name" value="PCNACYCLIN"/>
</dbReference>
<proteinExistence type="inferred from homology"/>
<dbReference type="GO" id="GO:0006272">
    <property type="term" value="P:leading strand elongation"/>
    <property type="evidence" value="ECO:0007669"/>
    <property type="project" value="TreeGrafter"/>
</dbReference>
<evidence type="ECO:0000256" key="5">
    <source>
        <dbReference type="ARBA" id="ARBA00023242"/>
    </source>
</evidence>
<evidence type="ECO:0000256" key="7">
    <source>
        <dbReference type="RuleBase" id="RU003671"/>
    </source>
</evidence>
<evidence type="ECO:0000256" key="4">
    <source>
        <dbReference type="ARBA" id="ARBA00023125"/>
    </source>
</evidence>
<evidence type="ECO:0000313" key="11">
    <source>
        <dbReference type="Proteomes" id="UP000230750"/>
    </source>
</evidence>
<dbReference type="InterPro" id="IPR022659">
    <property type="entry name" value="Pr_cel_nuc_antig_CS"/>
</dbReference>
<dbReference type="OrthoDB" id="534348at2759"/>
<dbReference type="CDD" id="cd00577">
    <property type="entry name" value="PCNA"/>
    <property type="match status" value="1"/>
</dbReference>
<dbReference type="AlphaFoldDB" id="A0A2G8KSL6"/>
<feature type="domain" description="Proliferating cell nuclear antigen PCNA C-terminal" evidence="9">
    <location>
        <begin position="128"/>
        <end position="255"/>
    </location>
</feature>
<dbReference type="PROSITE" id="PS01251">
    <property type="entry name" value="PCNA_1"/>
    <property type="match status" value="1"/>
</dbReference>
<comment type="function">
    <text evidence="6">This protein is an auxiliary protein of DNA polymerase delta and is involved in the control of eukaryotic DNA replication by increasing the polymerase's processivity during elongation of the leading strand.</text>
</comment>
<comment type="similarity">
    <text evidence="2 7">Belongs to the PCNA family.</text>
</comment>
<sequence length="263" mass="29086">MFEAKLQQGGLLKKILESVKDLVVDGLWDCDGAAITLQGMDSSHVALVEMLLRAEAFEHYRCDRNVTLGMNHNHLSKILKCANNDDIVILKAADQNPDSCSLILESKNGEKTSDFVVSLVRIDTDQLGIPETEYSAHVKMSSGEFQRICRDLSQFGDAVQITCSKQDVKFSSSGETGKANITLTHSATVDKEEESVTVDLKEPVDLTFALRFLNLFTKATPISDTVTLSLSQEAPLVVEYKIGDSGHIRYFLAPKIQEDEENE</sequence>
<dbReference type="InterPro" id="IPR022649">
    <property type="entry name" value="Pr_cel_nuc_antig_C"/>
</dbReference>
<gene>
    <name evidence="10" type="ORF">BSL78_12081</name>
</gene>